<dbReference type="Proteomes" id="UP000065151">
    <property type="component" value="Chromosome"/>
</dbReference>
<protein>
    <submittedName>
        <fullName evidence="3">Histidine kinase</fullName>
    </submittedName>
</protein>
<organism evidence="3">
    <name type="scientific">Pseudarthrobacter sulfonivorans</name>
    <dbReference type="NCBI Taxonomy" id="121292"/>
    <lineage>
        <taxon>Bacteria</taxon>
        <taxon>Bacillati</taxon>
        <taxon>Actinomycetota</taxon>
        <taxon>Actinomycetes</taxon>
        <taxon>Micrococcales</taxon>
        <taxon>Micrococcaceae</taxon>
        <taxon>Pseudarthrobacter</taxon>
    </lineage>
</organism>
<evidence type="ECO:0000313" key="4">
    <source>
        <dbReference type="Proteomes" id="UP000065151"/>
    </source>
</evidence>
<evidence type="ECO:0000313" key="3">
    <source>
        <dbReference type="EMBL" id="ALV42449.1"/>
    </source>
</evidence>
<dbReference type="Pfam" id="PF01627">
    <property type="entry name" value="Hpt"/>
    <property type="match status" value="1"/>
</dbReference>
<evidence type="ECO:0000259" key="2">
    <source>
        <dbReference type="PROSITE" id="PS50894"/>
    </source>
</evidence>
<feature type="domain" description="HPt" evidence="2">
    <location>
        <begin position="27"/>
        <end position="129"/>
    </location>
</feature>
<dbReference type="RefSeq" id="WP_058931566.1">
    <property type="nucleotide sequence ID" value="NZ_CP013747.1"/>
</dbReference>
<dbReference type="GO" id="GO:0000160">
    <property type="term" value="P:phosphorelay signal transduction system"/>
    <property type="evidence" value="ECO:0007669"/>
    <property type="project" value="InterPro"/>
</dbReference>
<dbReference type="PROSITE" id="PS50894">
    <property type="entry name" value="HPT"/>
    <property type="match status" value="1"/>
</dbReference>
<dbReference type="AlphaFoldDB" id="A0A0U3RB94"/>
<keyword evidence="3" id="KW-0418">Kinase</keyword>
<dbReference type="KEGG" id="psul:AU252_15910"/>
<name>A0A0U3RB94_9MICC</name>
<evidence type="ECO:0000256" key="1">
    <source>
        <dbReference type="PROSITE-ProRule" id="PRU00110"/>
    </source>
</evidence>
<dbReference type="EMBL" id="CP013747">
    <property type="protein sequence ID" value="ALV42449.1"/>
    <property type="molecule type" value="Genomic_DNA"/>
</dbReference>
<comment type="caution">
    <text evidence="1">Lacks conserved residue(s) required for the propagation of feature annotation.</text>
</comment>
<gene>
    <name evidence="3" type="ORF">AU252_15910</name>
</gene>
<dbReference type="STRING" id="121292.AU252_15910"/>
<dbReference type="GO" id="GO:0016301">
    <property type="term" value="F:kinase activity"/>
    <property type="evidence" value="ECO:0007669"/>
    <property type="project" value="UniProtKB-KW"/>
</dbReference>
<dbReference type="InterPro" id="IPR036641">
    <property type="entry name" value="HPT_dom_sf"/>
</dbReference>
<dbReference type="InterPro" id="IPR008207">
    <property type="entry name" value="Sig_transdc_His_kin_Hpt_dom"/>
</dbReference>
<keyword evidence="3" id="KW-0808">Transferase</keyword>
<proteinExistence type="predicted"/>
<sequence length="137" mass="15433">MAPDEGNALPLLDPDVLDRLRTELEDDDGVWIVFVQNFIEHLPHRTEKLRLTLTTGDLAGAMDAVLSLKTSSQMVGAERLAGLAMELERALRHEGIDNEPARVLPRLAADRLRQIIRCARQTRYLLQRYLHSKPGGK</sequence>
<dbReference type="SUPFAM" id="SSF47226">
    <property type="entry name" value="Histidine-containing phosphotransfer domain, HPT domain"/>
    <property type="match status" value="1"/>
</dbReference>
<accession>A0A0U3RB94</accession>
<dbReference type="Gene3D" id="1.20.120.160">
    <property type="entry name" value="HPT domain"/>
    <property type="match status" value="1"/>
</dbReference>
<reference evidence="3 4" key="1">
    <citation type="submission" date="2015-12" db="EMBL/GenBank/DDBJ databases">
        <authorList>
            <person name="Shamseldin A."/>
            <person name="Moawad H."/>
            <person name="Abd El-Rahim W.M."/>
            <person name="Sadowsky M.J."/>
        </authorList>
    </citation>
    <scope>NUCLEOTIDE SEQUENCE [LARGE SCALE GENOMIC DNA]</scope>
    <source>
        <strain evidence="3 4">Ar51</strain>
    </source>
</reference>